<reference evidence="12" key="1">
    <citation type="submission" date="2022-11" db="EMBL/GenBank/DDBJ databases">
        <title>Genomic comparisons reveal selection pressure and functional variation between nutritional endosymbionts of cave-adapted and epigean Hawaiian planthoppers.</title>
        <authorList>
            <person name="Gossett J.M."/>
            <person name="Porter M.L."/>
            <person name="Vasquez Y."/>
            <person name="Bennett G.M."/>
            <person name="Chong R.A."/>
        </authorList>
    </citation>
    <scope>NUCLEOTIDE SEQUENCE</scope>
    <source>
        <strain evidence="12">OPOL2</strain>
    </source>
</reference>
<dbReference type="GO" id="GO:0001510">
    <property type="term" value="P:RNA methylation"/>
    <property type="evidence" value="ECO:0007669"/>
    <property type="project" value="TreeGrafter"/>
</dbReference>
<evidence type="ECO:0000313" key="12">
    <source>
        <dbReference type="EMBL" id="WDI79279.1"/>
    </source>
</evidence>
<dbReference type="InterPro" id="IPR002877">
    <property type="entry name" value="RNA_MeTrfase_FtsJ_dom"/>
</dbReference>
<evidence type="ECO:0000256" key="5">
    <source>
        <dbReference type="ARBA" id="ARBA00037569"/>
    </source>
</evidence>
<evidence type="ECO:0000256" key="4">
    <source>
        <dbReference type="ARBA" id="ARBA00022691"/>
    </source>
</evidence>
<evidence type="ECO:0000256" key="2">
    <source>
        <dbReference type="ARBA" id="ARBA00022603"/>
    </source>
</evidence>
<evidence type="ECO:0000256" key="8">
    <source>
        <dbReference type="ARBA" id="ARBA00041995"/>
    </source>
</evidence>
<evidence type="ECO:0000256" key="6">
    <source>
        <dbReference type="ARBA" id="ARBA00038861"/>
    </source>
</evidence>
<evidence type="ECO:0000256" key="9">
    <source>
        <dbReference type="ARBA" id="ARBA00042745"/>
    </source>
</evidence>
<dbReference type="InterPro" id="IPR050082">
    <property type="entry name" value="RNA_methyltr_RlmE"/>
</dbReference>
<keyword evidence="2 12" id="KW-0489">Methyltransferase</keyword>
<evidence type="ECO:0000313" key="13">
    <source>
        <dbReference type="Proteomes" id="UP001222373"/>
    </source>
</evidence>
<protein>
    <recommendedName>
        <fullName evidence="7">Ribosomal RNA large subunit methyltransferase E</fullName>
        <ecNumber evidence="6">2.1.1.166</ecNumber>
    </recommendedName>
    <alternativeName>
        <fullName evidence="9">23S rRNA Um2552 methyltransferase</fullName>
    </alternativeName>
    <alternativeName>
        <fullName evidence="8">rRNA (uridine-2'-O-)-methyltransferase</fullName>
    </alternativeName>
</protein>
<dbReference type="PANTHER" id="PTHR10920:SF13">
    <property type="entry name" value="PRE-RRNA 2'-O-RIBOSE RNA METHYLTRANSFERASE FTSJ3"/>
    <property type="match status" value="1"/>
</dbReference>
<gene>
    <name evidence="12" type="ORF">ONB67_00175</name>
</gene>
<proteinExistence type="predicted"/>
<evidence type="ECO:0000256" key="3">
    <source>
        <dbReference type="ARBA" id="ARBA00022679"/>
    </source>
</evidence>
<name>A0AAX3N8B2_9PROT</name>
<keyword evidence="3" id="KW-0808">Transferase</keyword>
<dbReference type="Pfam" id="PF01728">
    <property type="entry name" value="FtsJ"/>
    <property type="match status" value="1"/>
</dbReference>
<sequence>MKFIKKYHSTKKIIEIYNKYIKFSKFKKKHVLILGSGKGTWEKYLSMYKKIKIFSVDCLYNKNFNNFFIRTDIFNKNFIFDLCLFRKKFDIIICDICCNLSGIKERDYSFFLKLYFKLEKVYKKFLKKNGIFIFKFINYCNIVKNFFILKKYFLNVKFVKLNSSKKNSSEFYSICKYFK</sequence>
<organism evidence="12 13">
    <name type="scientific">Candidatus Vidania fulgoroideorum</name>
    <dbReference type="NCBI Taxonomy" id="881286"/>
    <lineage>
        <taxon>Bacteria</taxon>
        <taxon>Pseudomonadati</taxon>
        <taxon>Pseudomonadota</taxon>
        <taxon>Betaproteobacteria</taxon>
        <taxon>Candidatus Vidania</taxon>
    </lineage>
</organism>
<keyword evidence="4" id="KW-0949">S-adenosyl-L-methionine</keyword>
<evidence type="ECO:0000256" key="10">
    <source>
        <dbReference type="ARBA" id="ARBA00048970"/>
    </source>
</evidence>
<evidence type="ECO:0000256" key="1">
    <source>
        <dbReference type="ARBA" id="ARBA00022552"/>
    </source>
</evidence>
<comment type="function">
    <text evidence="5">Specifically methylates the uridine in position 2552 of 23S rRNA at the 2'-O position of the ribose in the fully assembled 50S ribosomal subunit.</text>
</comment>
<comment type="catalytic activity">
    <reaction evidence="10">
        <text>uridine(2552) in 23S rRNA + S-adenosyl-L-methionine = 2'-O-methyluridine(2552) in 23S rRNA + S-adenosyl-L-homocysteine + H(+)</text>
        <dbReference type="Rhea" id="RHEA:42720"/>
        <dbReference type="Rhea" id="RHEA-COMP:10202"/>
        <dbReference type="Rhea" id="RHEA-COMP:10203"/>
        <dbReference type="ChEBI" id="CHEBI:15378"/>
        <dbReference type="ChEBI" id="CHEBI:57856"/>
        <dbReference type="ChEBI" id="CHEBI:59789"/>
        <dbReference type="ChEBI" id="CHEBI:65315"/>
        <dbReference type="ChEBI" id="CHEBI:74478"/>
        <dbReference type="EC" id="2.1.1.166"/>
    </reaction>
</comment>
<dbReference type="GO" id="GO:0006364">
    <property type="term" value="P:rRNA processing"/>
    <property type="evidence" value="ECO:0007669"/>
    <property type="project" value="UniProtKB-KW"/>
</dbReference>
<dbReference type="EC" id="2.1.1.166" evidence="6"/>
<evidence type="ECO:0000259" key="11">
    <source>
        <dbReference type="Pfam" id="PF01728"/>
    </source>
</evidence>
<dbReference type="PANTHER" id="PTHR10920">
    <property type="entry name" value="RIBOSOMAL RNA METHYLTRANSFERASE"/>
    <property type="match status" value="1"/>
</dbReference>
<dbReference type="GO" id="GO:0008173">
    <property type="term" value="F:RNA methyltransferase activity"/>
    <property type="evidence" value="ECO:0007669"/>
    <property type="project" value="TreeGrafter"/>
</dbReference>
<keyword evidence="1" id="KW-0698">rRNA processing</keyword>
<feature type="domain" description="Ribosomal RNA methyltransferase FtsJ" evidence="11">
    <location>
        <begin position="11"/>
        <end position="177"/>
    </location>
</feature>
<dbReference type="AlphaFoldDB" id="A0AAX3N8B2"/>
<dbReference type="SUPFAM" id="SSF53335">
    <property type="entry name" value="S-adenosyl-L-methionine-dependent methyltransferases"/>
    <property type="match status" value="1"/>
</dbReference>
<dbReference type="Gene3D" id="3.40.50.150">
    <property type="entry name" value="Vaccinia Virus protein VP39"/>
    <property type="match status" value="1"/>
</dbReference>
<accession>A0AAX3N8B2</accession>
<dbReference type="EMBL" id="CP110500">
    <property type="protein sequence ID" value="WDI79279.1"/>
    <property type="molecule type" value="Genomic_DNA"/>
</dbReference>
<evidence type="ECO:0000256" key="7">
    <source>
        <dbReference type="ARBA" id="ARBA00041129"/>
    </source>
</evidence>
<dbReference type="InterPro" id="IPR029063">
    <property type="entry name" value="SAM-dependent_MTases_sf"/>
</dbReference>
<dbReference type="Proteomes" id="UP001222373">
    <property type="component" value="Chromosome"/>
</dbReference>